<dbReference type="SUPFAM" id="SSF51905">
    <property type="entry name" value="FAD/NAD(P)-binding domain"/>
    <property type="match status" value="1"/>
</dbReference>
<keyword evidence="1" id="KW-0285">Flavoprotein</keyword>
<evidence type="ECO:0008006" key="6">
    <source>
        <dbReference type="Google" id="ProtNLM"/>
    </source>
</evidence>
<dbReference type="PANTHER" id="PTHR43557:SF4">
    <property type="entry name" value="APOPTOSIS-INDUCING FACTOR 1, MITOCHONDRIAL"/>
    <property type="match status" value="1"/>
</dbReference>
<dbReference type="Gene3D" id="3.50.50.60">
    <property type="entry name" value="FAD/NAD(P)-binding domain"/>
    <property type="match status" value="1"/>
</dbReference>
<evidence type="ECO:0000256" key="1">
    <source>
        <dbReference type="ARBA" id="ARBA00022630"/>
    </source>
</evidence>
<organism evidence="4 5">
    <name type="scientific">Spodoptera exigua</name>
    <name type="common">Beet armyworm</name>
    <name type="synonym">Noctua fulgens</name>
    <dbReference type="NCBI Taxonomy" id="7107"/>
    <lineage>
        <taxon>Eukaryota</taxon>
        <taxon>Metazoa</taxon>
        <taxon>Ecdysozoa</taxon>
        <taxon>Arthropoda</taxon>
        <taxon>Hexapoda</taxon>
        <taxon>Insecta</taxon>
        <taxon>Pterygota</taxon>
        <taxon>Neoptera</taxon>
        <taxon>Endopterygota</taxon>
        <taxon>Lepidoptera</taxon>
        <taxon>Glossata</taxon>
        <taxon>Ditrysia</taxon>
        <taxon>Noctuoidea</taxon>
        <taxon>Noctuidae</taxon>
        <taxon>Amphipyrinae</taxon>
        <taxon>Spodoptera</taxon>
    </lineage>
</organism>
<evidence type="ECO:0000313" key="5">
    <source>
        <dbReference type="Proteomes" id="UP000814243"/>
    </source>
</evidence>
<dbReference type="AlphaFoldDB" id="A0A922SIM9"/>
<proteinExistence type="predicted"/>
<evidence type="ECO:0000256" key="2">
    <source>
        <dbReference type="ARBA" id="ARBA00022827"/>
    </source>
</evidence>
<keyword evidence="2" id="KW-0274">FAD</keyword>
<evidence type="ECO:0000313" key="4">
    <source>
        <dbReference type="EMBL" id="KAH9638479.1"/>
    </source>
</evidence>
<comment type="caution">
    <text evidence="4">The sequence shown here is derived from an EMBL/GenBank/DDBJ whole genome shotgun (WGS) entry which is preliminary data.</text>
</comment>
<dbReference type="Proteomes" id="UP000814243">
    <property type="component" value="Unassembled WGS sequence"/>
</dbReference>
<gene>
    <name evidence="4" type="ORF">HF086_016804</name>
</gene>
<reference evidence="4" key="1">
    <citation type="journal article" date="2021" name="G3 (Bethesda)">
        <title>Genome and transcriptome analysis of the beet armyworm Spodoptera exigua reveals targets for pest control. .</title>
        <authorList>
            <person name="Simon S."/>
            <person name="Breeschoten T."/>
            <person name="Jansen H.J."/>
            <person name="Dirks R.P."/>
            <person name="Schranz M.E."/>
            <person name="Ros V.I.D."/>
        </authorList>
    </citation>
    <scope>NUCLEOTIDE SEQUENCE</scope>
    <source>
        <strain evidence="4">TB_SE_WUR_2020</strain>
    </source>
</reference>
<dbReference type="InterPro" id="IPR050446">
    <property type="entry name" value="FAD-oxidoreductase/Apoptosis"/>
</dbReference>
<dbReference type="GO" id="GO:0016174">
    <property type="term" value="F:NAD(P)H oxidase H2O2-forming activity"/>
    <property type="evidence" value="ECO:0007669"/>
    <property type="project" value="TreeGrafter"/>
</dbReference>
<dbReference type="EMBL" id="JACEFF010000396">
    <property type="protein sequence ID" value="KAH9638479.1"/>
    <property type="molecule type" value="Genomic_DNA"/>
</dbReference>
<dbReference type="GO" id="GO:0033108">
    <property type="term" value="P:mitochondrial respiratory chain complex assembly"/>
    <property type="evidence" value="ECO:0007669"/>
    <property type="project" value="TreeGrafter"/>
</dbReference>
<sequence>MSVLGFGGSHEGQAYRMYLWREMQEVASDKVVYRLKILSSVHPVPYIKLNLIWTGRPRRKIKRPYHDRDLPACVQYLIVGTGAAGWAAYRAIMEHDKYAKVFFITKEDSVPYQRPPLSKEMWLNPEPPDPKVMAYVQDDRKKTKVKEAQHVTVIGAGPLGCELAWHLGRMNKTFPREDAPPLELVHVYKDKGILSGILPEYLGVWAAEHIKCEGVKLVPNGTCT</sequence>
<dbReference type="GO" id="GO:0005739">
    <property type="term" value="C:mitochondrion"/>
    <property type="evidence" value="ECO:0007669"/>
    <property type="project" value="TreeGrafter"/>
</dbReference>
<dbReference type="GO" id="GO:0071949">
    <property type="term" value="F:FAD binding"/>
    <property type="evidence" value="ECO:0007669"/>
    <property type="project" value="TreeGrafter"/>
</dbReference>
<keyword evidence="3" id="KW-0560">Oxidoreductase</keyword>
<name>A0A922SIM9_SPOEX</name>
<evidence type="ECO:0000256" key="3">
    <source>
        <dbReference type="ARBA" id="ARBA00023002"/>
    </source>
</evidence>
<dbReference type="GO" id="GO:0006915">
    <property type="term" value="P:apoptotic process"/>
    <property type="evidence" value="ECO:0007669"/>
    <property type="project" value="TreeGrafter"/>
</dbReference>
<dbReference type="PANTHER" id="PTHR43557">
    <property type="entry name" value="APOPTOSIS-INDUCING FACTOR 1"/>
    <property type="match status" value="1"/>
</dbReference>
<accession>A0A922SIM9</accession>
<dbReference type="InterPro" id="IPR036188">
    <property type="entry name" value="FAD/NAD-bd_sf"/>
</dbReference>
<protein>
    <recommendedName>
        <fullName evidence="6">FAD/NAD(P)-binding domain-containing protein</fullName>
    </recommendedName>
</protein>